<evidence type="ECO:0000313" key="2">
    <source>
        <dbReference type="EMBL" id="MBU2787419.1"/>
    </source>
</evidence>
<keyword evidence="1" id="KW-0472">Membrane</keyword>
<organism evidence="2 3">
    <name type="scientific">Igneacidithiobacillus copahuensis</name>
    <dbReference type="NCBI Taxonomy" id="2724909"/>
    <lineage>
        <taxon>Bacteria</taxon>
        <taxon>Pseudomonadati</taxon>
        <taxon>Pseudomonadota</taxon>
        <taxon>Acidithiobacillia</taxon>
        <taxon>Acidithiobacillales</taxon>
        <taxon>Acidithiobacillaceae</taxon>
        <taxon>Igneacidithiobacillus</taxon>
    </lineage>
</organism>
<name>A0AAE2YNT4_9PROT</name>
<dbReference type="Gene3D" id="2.40.10.220">
    <property type="entry name" value="predicted glycosyltransferase like domains"/>
    <property type="match status" value="1"/>
</dbReference>
<evidence type="ECO:0000256" key="1">
    <source>
        <dbReference type="SAM" id="Phobius"/>
    </source>
</evidence>
<gene>
    <name evidence="2" type="ORF">HFQ13_04195</name>
</gene>
<keyword evidence="1" id="KW-0812">Transmembrane</keyword>
<feature type="transmembrane region" description="Helical" evidence="1">
    <location>
        <begin position="79"/>
        <end position="98"/>
    </location>
</feature>
<dbReference type="RefSeq" id="WP_215871986.1">
    <property type="nucleotide sequence ID" value="NZ_JAAXYO010000039.1"/>
</dbReference>
<keyword evidence="3" id="KW-1185">Reference proteome</keyword>
<keyword evidence="1" id="KW-1133">Transmembrane helix</keyword>
<accession>A0AAE2YNT4</accession>
<dbReference type="EMBL" id="JAAXYO010000039">
    <property type="protein sequence ID" value="MBU2787419.1"/>
    <property type="molecule type" value="Genomic_DNA"/>
</dbReference>
<dbReference type="Proteomes" id="UP001197378">
    <property type="component" value="Unassembled WGS sequence"/>
</dbReference>
<dbReference type="AlphaFoldDB" id="A0AAE2YNT4"/>
<comment type="caution">
    <text evidence="2">The sequence shown here is derived from an EMBL/GenBank/DDBJ whole genome shotgun (WGS) entry which is preliminary data.</text>
</comment>
<proteinExistence type="predicted"/>
<sequence length="243" mass="26930">MPVEHHLIETLFQEKYRQGETAARRLSTALLQQPSWTILAGTSGRAAESEILDILPEGHGLLLDPWPGLPDRLEGVGELLLLVGALAGIPTGFVVRYLGMSQWRRYPAVHLTMPEQVYQWQRRAFLRAPAPADCRGQIQRLGARALPMELLDLGAGGLRVRVAPPRDYALSVEERFSAVSFSFAGERYALAATLRHLGGPRRVAGAVVQELGLAFASPPQALQEQLLQYALRYDREALHRARL</sequence>
<evidence type="ECO:0000313" key="3">
    <source>
        <dbReference type="Proteomes" id="UP001197378"/>
    </source>
</evidence>
<reference evidence="2" key="1">
    <citation type="journal article" date="2021" name="ISME J.">
        <title>Genomic evolution of the class Acidithiobacillia: deep-branching Proteobacteria living in extreme acidic conditions.</title>
        <authorList>
            <person name="Moya-Beltran A."/>
            <person name="Beard S."/>
            <person name="Rojas-Villalobos C."/>
            <person name="Issotta F."/>
            <person name="Gallardo Y."/>
            <person name="Ulloa R."/>
            <person name="Giaveno A."/>
            <person name="Degli Esposti M."/>
            <person name="Johnson D.B."/>
            <person name="Quatrini R."/>
        </authorList>
    </citation>
    <scope>NUCLEOTIDE SEQUENCE</scope>
    <source>
        <strain evidence="2">VAN18-1</strain>
    </source>
</reference>
<protein>
    <submittedName>
        <fullName evidence="2">PilZ domain-containing protein</fullName>
    </submittedName>
</protein>